<evidence type="ECO:0000313" key="2">
    <source>
        <dbReference type="EMBL" id="NML14691.1"/>
    </source>
</evidence>
<keyword evidence="3" id="KW-1185">Reference proteome</keyword>
<dbReference type="Proteomes" id="UP000574067">
    <property type="component" value="Unassembled WGS sequence"/>
</dbReference>
<keyword evidence="1" id="KW-0812">Transmembrane</keyword>
<dbReference type="RefSeq" id="WP_169159591.1">
    <property type="nucleotide sequence ID" value="NZ_JABBFW010000003.1"/>
</dbReference>
<gene>
    <name evidence="2" type="ORF">HHL10_06830</name>
</gene>
<protein>
    <submittedName>
        <fullName evidence="2">Uncharacterized protein</fullName>
    </submittedName>
</protein>
<evidence type="ECO:0000313" key="3">
    <source>
        <dbReference type="Proteomes" id="UP000574067"/>
    </source>
</evidence>
<proteinExistence type="predicted"/>
<reference evidence="2 3" key="1">
    <citation type="submission" date="2020-04" db="EMBL/GenBank/DDBJ databases">
        <title>Azohydromonas sp. isolated from soil.</title>
        <authorList>
            <person name="Dahal R.H."/>
        </authorList>
    </citation>
    <scope>NUCLEOTIDE SEQUENCE [LARGE SCALE GENOMIC DNA]</scope>
    <source>
        <strain evidence="2 3">G-1-1-14</strain>
    </source>
</reference>
<organism evidence="2 3">
    <name type="scientific">Azohydromonas caseinilytica</name>
    <dbReference type="NCBI Taxonomy" id="2728836"/>
    <lineage>
        <taxon>Bacteria</taxon>
        <taxon>Pseudomonadati</taxon>
        <taxon>Pseudomonadota</taxon>
        <taxon>Betaproteobacteria</taxon>
        <taxon>Burkholderiales</taxon>
        <taxon>Sphaerotilaceae</taxon>
        <taxon>Azohydromonas</taxon>
    </lineage>
</organism>
<keyword evidence="1" id="KW-0472">Membrane</keyword>
<name>A0A848F9K3_9BURK</name>
<dbReference type="EMBL" id="JABBFW010000003">
    <property type="protein sequence ID" value="NML14691.1"/>
    <property type="molecule type" value="Genomic_DNA"/>
</dbReference>
<evidence type="ECO:0000256" key="1">
    <source>
        <dbReference type="SAM" id="Phobius"/>
    </source>
</evidence>
<feature type="transmembrane region" description="Helical" evidence="1">
    <location>
        <begin position="35"/>
        <end position="54"/>
    </location>
</feature>
<keyword evidence="1" id="KW-1133">Transmembrane helix</keyword>
<comment type="caution">
    <text evidence="2">The sequence shown here is derived from an EMBL/GenBank/DDBJ whole genome shotgun (WGS) entry which is preliminary data.</text>
</comment>
<accession>A0A848F9K3</accession>
<dbReference type="AlphaFoldDB" id="A0A848F9K3"/>
<sequence length="63" mass="6998">MALLVVGLLAGFWLSFGAALWLLGRFWPELSYDTALTTMLGAGVVGGLIVALALRHWRRRRTR</sequence>